<comment type="subcellular location">
    <subcellularLocation>
        <location evidence="1">Cell inner membrane</location>
        <topology evidence="1">Multi-pass membrane protein</topology>
    </subcellularLocation>
</comment>
<gene>
    <name evidence="11" type="ORF">SAMN05660649_00665</name>
</gene>
<feature type="transmembrane region" description="Helical" evidence="9">
    <location>
        <begin position="85"/>
        <end position="107"/>
    </location>
</feature>
<evidence type="ECO:0000313" key="12">
    <source>
        <dbReference type="Proteomes" id="UP000199337"/>
    </source>
</evidence>
<protein>
    <submittedName>
        <fullName evidence="11">C4-dicarboxylate transporter, DctQ subunit</fullName>
    </submittedName>
</protein>
<dbReference type="GO" id="GO:0015740">
    <property type="term" value="P:C4-dicarboxylate transport"/>
    <property type="evidence" value="ECO:0007669"/>
    <property type="project" value="TreeGrafter"/>
</dbReference>
<dbReference type="Proteomes" id="UP000199337">
    <property type="component" value="Unassembled WGS sequence"/>
</dbReference>
<dbReference type="GO" id="GO:0022857">
    <property type="term" value="F:transmembrane transporter activity"/>
    <property type="evidence" value="ECO:0007669"/>
    <property type="project" value="TreeGrafter"/>
</dbReference>
<dbReference type="PANTHER" id="PTHR35011:SF2">
    <property type="entry name" value="2,3-DIKETO-L-GULONATE TRAP TRANSPORTER SMALL PERMEASE PROTEIN YIAM"/>
    <property type="match status" value="1"/>
</dbReference>
<keyword evidence="2" id="KW-0813">Transport</keyword>
<feature type="domain" description="Tripartite ATP-independent periplasmic transporters DctQ component" evidence="10">
    <location>
        <begin position="23"/>
        <end position="154"/>
    </location>
</feature>
<proteinExistence type="inferred from homology"/>
<evidence type="ECO:0000313" key="11">
    <source>
        <dbReference type="EMBL" id="SFG09862.1"/>
    </source>
</evidence>
<keyword evidence="12" id="KW-1185">Reference proteome</keyword>
<keyword evidence="6 9" id="KW-1133">Transmembrane helix</keyword>
<feature type="transmembrane region" description="Helical" evidence="9">
    <location>
        <begin position="15"/>
        <end position="35"/>
    </location>
</feature>
<evidence type="ECO:0000256" key="6">
    <source>
        <dbReference type="ARBA" id="ARBA00022989"/>
    </source>
</evidence>
<evidence type="ECO:0000256" key="3">
    <source>
        <dbReference type="ARBA" id="ARBA00022475"/>
    </source>
</evidence>
<evidence type="ECO:0000256" key="9">
    <source>
        <dbReference type="SAM" id="Phobius"/>
    </source>
</evidence>
<keyword evidence="3" id="KW-1003">Cell membrane</keyword>
<dbReference type="RefSeq" id="WP_165613351.1">
    <property type="nucleotide sequence ID" value="NZ_FOOX01000002.1"/>
</dbReference>
<evidence type="ECO:0000259" key="10">
    <source>
        <dbReference type="Pfam" id="PF04290"/>
    </source>
</evidence>
<dbReference type="InterPro" id="IPR055348">
    <property type="entry name" value="DctQ"/>
</dbReference>
<evidence type="ECO:0000256" key="4">
    <source>
        <dbReference type="ARBA" id="ARBA00022519"/>
    </source>
</evidence>
<evidence type="ECO:0000256" key="5">
    <source>
        <dbReference type="ARBA" id="ARBA00022692"/>
    </source>
</evidence>
<feature type="transmembrane region" description="Helical" evidence="9">
    <location>
        <begin position="128"/>
        <end position="150"/>
    </location>
</feature>
<name>A0A1I2P138_9FIRM</name>
<dbReference type="EMBL" id="FOOX01000002">
    <property type="protein sequence ID" value="SFG09862.1"/>
    <property type="molecule type" value="Genomic_DNA"/>
</dbReference>
<organism evidence="11 12">
    <name type="scientific">Desulfotruncus arcticus DSM 17038</name>
    <dbReference type="NCBI Taxonomy" id="1121424"/>
    <lineage>
        <taxon>Bacteria</taxon>
        <taxon>Bacillati</taxon>
        <taxon>Bacillota</taxon>
        <taxon>Clostridia</taxon>
        <taxon>Eubacteriales</taxon>
        <taxon>Desulfallaceae</taxon>
        <taxon>Desulfotruncus</taxon>
    </lineage>
</organism>
<keyword evidence="7 9" id="KW-0472">Membrane</keyword>
<dbReference type="AlphaFoldDB" id="A0A1I2P138"/>
<reference evidence="12" key="1">
    <citation type="submission" date="2016-10" db="EMBL/GenBank/DDBJ databases">
        <authorList>
            <person name="Varghese N."/>
            <person name="Submissions S."/>
        </authorList>
    </citation>
    <scope>NUCLEOTIDE SEQUENCE [LARGE SCALE GENOMIC DNA]</scope>
    <source>
        <strain evidence="12">DSM 17038</strain>
    </source>
</reference>
<dbReference type="PANTHER" id="PTHR35011">
    <property type="entry name" value="2,3-DIKETO-L-GULONATE TRAP TRANSPORTER SMALL PERMEASE PROTEIN YIAM"/>
    <property type="match status" value="1"/>
</dbReference>
<dbReference type="GO" id="GO:0005886">
    <property type="term" value="C:plasma membrane"/>
    <property type="evidence" value="ECO:0007669"/>
    <property type="project" value="UniProtKB-SubCell"/>
</dbReference>
<dbReference type="Pfam" id="PF04290">
    <property type="entry name" value="DctQ"/>
    <property type="match status" value="1"/>
</dbReference>
<evidence type="ECO:0000256" key="1">
    <source>
        <dbReference type="ARBA" id="ARBA00004429"/>
    </source>
</evidence>
<keyword evidence="5 9" id="KW-0812">Transmembrane</keyword>
<keyword evidence="4" id="KW-0997">Cell inner membrane</keyword>
<feature type="transmembrane region" description="Helical" evidence="9">
    <location>
        <begin position="47"/>
        <end position="65"/>
    </location>
</feature>
<sequence>MKKIIKFLDNWEENVITVLLPLMCIVVFLSTVFRFVKLPVMPWGEELARYLMIWIVFLGLGTGAKKNAHFFVQILINVMPEFTHRYINIFRTAVVTAFCFIIILLSAQLIQAQIMMGQISPALRIPMWIAYLAIPVGCATMIIRSIQYAVKDLTGKTK</sequence>
<comment type="similarity">
    <text evidence="8">Belongs to the TRAP transporter small permease family.</text>
</comment>
<evidence type="ECO:0000256" key="7">
    <source>
        <dbReference type="ARBA" id="ARBA00023136"/>
    </source>
</evidence>
<dbReference type="STRING" id="341036.SAMN05660649_00665"/>
<accession>A0A1I2P138</accession>
<dbReference type="InterPro" id="IPR007387">
    <property type="entry name" value="TRAP_DctQ"/>
</dbReference>
<evidence type="ECO:0000256" key="8">
    <source>
        <dbReference type="ARBA" id="ARBA00038436"/>
    </source>
</evidence>
<evidence type="ECO:0000256" key="2">
    <source>
        <dbReference type="ARBA" id="ARBA00022448"/>
    </source>
</evidence>